<feature type="non-terminal residue" evidence="2">
    <location>
        <position position="24"/>
    </location>
</feature>
<evidence type="ECO:0000259" key="1">
    <source>
        <dbReference type="PROSITE" id="PS50932"/>
    </source>
</evidence>
<dbReference type="PROSITE" id="PS50932">
    <property type="entry name" value="HTH_LACI_2"/>
    <property type="match status" value="1"/>
</dbReference>
<comment type="caution">
    <text evidence="2">The sequence shown here is derived from an EMBL/GenBank/DDBJ whole genome shotgun (WGS) entry which is preliminary data.</text>
</comment>
<accession>A0A6P0DSR5</accession>
<dbReference type="EMBL" id="WXXP01000300">
    <property type="protein sequence ID" value="NEK55182.1"/>
    <property type="molecule type" value="Genomic_DNA"/>
</dbReference>
<evidence type="ECO:0000313" key="2">
    <source>
        <dbReference type="EMBL" id="NEK55182.1"/>
    </source>
</evidence>
<feature type="domain" description="HTH lacI-type" evidence="1">
    <location>
        <begin position="5"/>
        <end position="24"/>
    </location>
</feature>
<dbReference type="SUPFAM" id="SSF47413">
    <property type="entry name" value="lambda repressor-like DNA-binding domains"/>
    <property type="match status" value="1"/>
</dbReference>
<name>A0A6P0DSR5_RHILE</name>
<reference evidence="2 3" key="1">
    <citation type="submission" date="2020-01" db="EMBL/GenBank/DDBJ databases">
        <title>Rhizobium genotypes associated with high levels of biological nitrogen fixation by grain legumes in a temperate-maritime cropping system.</title>
        <authorList>
            <person name="Maluk M."/>
            <person name="Francesc Ferrando Molina F."/>
            <person name="Lopez Del Egido L."/>
            <person name="Lafos M."/>
            <person name="Langarica-Fuentes A."/>
            <person name="Gebre Yohannes G."/>
            <person name="Young M.W."/>
            <person name="Martin P."/>
            <person name="Gantlett R."/>
            <person name="Kenicer G."/>
            <person name="Hawes C."/>
            <person name="Begg G.S."/>
            <person name="Quilliam R.S."/>
            <person name="Squire G.R."/>
            <person name="Poole P.S."/>
            <person name="Young P.W."/>
            <person name="Iannetta P.M."/>
            <person name="James E.K."/>
        </authorList>
    </citation>
    <scope>NUCLEOTIDE SEQUENCE [LARGE SCALE GENOMIC DNA]</scope>
    <source>
        <strain evidence="2 3">JHI944</strain>
    </source>
</reference>
<evidence type="ECO:0000313" key="3">
    <source>
        <dbReference type="Proteomes" id="UP000471409"/>
    </source>
</evidence>
<dbReference type="Gene3D" id="1.10.260.40">
    <property type="entry name" value="lambda repressor-like DNA-binding domains"/>
    <property type="match status" value="1"/>
</dbReference>
<keyword evidence="2" id="KW-0238">DNA-binding</keyword>
<dbReference type="GO" id="GO:0003677">
    <property type="term" value="F:DNA binding"/>
    <property type="evidence" value="ECO:0007669"/>
    <property type="project" value="UniProtKB-KW"/>
</dbReference>
<dbReference type="GO" id="GO:0006355">
    <property type="term" value="P:regulation of DNA-templated transcription"/>
    <property type="evidence" value="ECO:0007669"/>
    <property type="project" value="InterPro"/>
</dbReference>
<protein>
    <submittedName>
        <fullName evidence="2">LacI family DNA-binding transcriptional regulator</fullName>
    </submittedName>
</protein>
<dbReference type="InterPro" id="IPR010982">
    <property type="entry name" value="Lambda_DNA-bd_dom_sf"/>
</dbReference>
<dbReference type="AlphaFoldDB" id="A0A6P0DSR5"/>
<proteinExistence type="predicted"/>
<dbReference type="InterPro" id="IPR000843">
    <property type="entry name" value="HTH_LacI"/>
</dbReference>
<sequence length="24" mass="2500">MTKRPTMSDIAAKVGVSHATVSLV</sequence>
<gene>
    <name evidence="2" type="ORF">GUK36_38755</name>
</gene>
<organism evidence="2 3">
    <name type="scientific">Rhizobium leguminosarum</name>
    <dbReference type="NCBI Taxonomy" id="384"/>
    <lineage>
        <taxon>Bacteria</taxon>
        <taxon>Pseudomonadati</taxon>
        <taxon>Pseudomonadota</taxon>
        <taxon>Alphaproteobacteria</taxon>
        <taxon>Hyphomicrobiales</taxon>
        <taxon>Rhizobiaceae</taxon>
        <taxon>Rhizobium/Agrobacterium group</taxon>
        <taxon>Rhizobium</taxon>
    </lineage>
</organism>
<dbReference type="Proteomes" id="UP000471409">
    <property type="component" value="Unassembled WGS sequence"/>
</dbReference>